<evidence type="ECO:0000256" key="2">
    <source>
        <dbReference type="ARBA" id="ARBA00022692"/>
    </source>
</evidence>
<evidence type="ECO:0000256" key="5">
    <source>
        <dbReference type="ARBA" id="ARBA00023136"/>
    </source>
</evidence>
<accession>A0A8H7S3T8</accession>
<dbReference type="GO" id="GO:0042285">
    <property type="term" value="F:xylosyltransferase activity"/>
    <property type="evidence" value="ECO:0007669"/>
    <property type="project" value="TreeGrafter"/>
</dbReference>
<evidence type="ECO:0000256" key="4">
    <source>
        <dbReference type="ARBA" id="ARBA00022989"/>
    </source>
</evidence>
<keyword evidence="6" id="KW-0325">Glycoprotein</keyword>
<evidence type="ECO:0000256" key="3">
    <source>
        <dbReference type="ARBA" id="ARBA00022968"/>
    </source>
</evidence>
<keyword evidence="4 8" id="KW-1133">Transmembrane helix</keyword>
<dbReference type="GO" id="GO:0015020">
    <property type="term" value="F:glucuronosyltransferase activity"/>
    <property type="evidence" value="ECO:0007669"/>
    <property type="project" value="TreeGrafter"/>
</dbReference>
<keyword evidence="2 8" id="KW-0812">Transmembrane</keyword>
<dbReference type="Gene3D" id="3.90.550.10">
    <property type="entry name" value="Spore Coat Polysaccharide Biosynthesis Protein SpsA, Chain A"/>
    <property type="match status" value="1"/>
</dbReference>
<feature type="transmembrane region" description="Helical" evidence="8">
    <location>
        <begin position="12"/>
        <end position="30"/>
    </location>
</feature>
<keyword evidence="5 8" id="KW-0472">Membrane</keyword>
<dbReference type="PANTHER" id="PTHR12270">
    <property type="entry name" value="GLYCOSYLTRANSFERASE-RELATED"/>
    <property type="match status" value="1"/>
</dbReference>
<keyword evidence="3" id="KW-0735">Signal-anchor</keyword>
<dbReference type="AlphaFoldDB" id="A0A8H7S3T8"/>
<dbReference type="OrthoDB" id="411524at2759"/>
<evidence type="ECO:0000256" key="8">
    <source>
        <dbReference type="SAM" id="Phobius"/>
    </source>
</evidence>
<dbReference type="EMBL" id="JAEPRB010000089">
    <property type="protein sequence ID" value="KAG2222191.1"/>
    <property type="molecule type" value="Genomic_DNA"/>
</dbReference>
<reference evidence="9 10" key="1">
    <citation type="submission" date="2020-12" db="EMBL/GenBank/DDBJ databases">
        <title>Metabolic potential, ecology and presence of endohyphal bacteria is reflected in genomic diversity of Mucoromycotina.</title>
        <authorList>
            <person name="Muszewska A."/>
            <person name="Okrasinska A."/>
            <person name="Steczkiewicz K."/>
            <person name="Drgas O."/>
            <person name="Orlowska M."/>
            <person name="Perlinska-Lenart U."/>
            <person name="Aleksandrzak-Piekarczyk T."/>
            <person name="Szatraj K."/>
            <person name="Zielenkiewicz U."/>
            <person name="Pilsyk S."/>
            <person name="Malc E."/>
            <person name="Mieczkowski P."/>
            <person name="Kruszewska J.S."/>
            <person name="Biernat P."/>
            <person name="Pawlowska J."/>
        </authorList>
    </citation>
    <scope>NUCLEOTIDE SEQUENCE [LARGE SCALE GENOMIC DNA]</scope>
    <source>
        <strain evidence="9 10">CBS 142.35</strain>
    </source>
</reference>
<dbReference type="GO" id="GO:0016020">
    <property type="term" value="C:membrane"/>
    <property type="evidence" value="ECO:0007669"/>
    <property type="project" value="UniProtKB-SubCell"/>
</dbReference>
<keyword evidence="10" id="KW-1185">Reference proteome</keyword>
<organism evidence="9 10">
    <name type="scientific">Circinella minor</name>
    <dbReference type="NCBI Taxonomy" id="1195481"/>
    <lineage>
        <taxon>Eukaryota</taxon>
        <taxon>Fungi</taxon>
        <taxon>Fungi incertae sedis</taxon>
        <taxon>Mucoromycota</taxon>
        <taxon>Mucoromycotina</taxon>
        <taxon>Mucoromycetes</taxon>
        <taxon>Mucorales</taxon>
        <taxon>Lichtheimiaceae</taxon>
        <taxon>Circinella</taxon>
    </lineage>
</organism>
<evidence type="ECO:0000313" key="10">
    <source>
        <dbReference type="Proteomes" id="UP000646827"/>
    </source>
</evidence>
<comment type="subcellular location">
    <subcellularLocation>
        <location evidence="1">Membrane</location>
        <topology evidence="1">Single-pass type II membrane protein</topology>
    </subcellularLocation>
</comment>
<evidence type="ECO:0000313" key="9">
    <source>
        <dbReference type="EMBL" id="KAG2222191.1"/>
    </source>
</evidence>
<proteinExistence type="predicted"/>
<evidence type="ECO:0008006" key="11">
    <source>
        <dbReference type="Google" id="ProtNLM"/>
    </source>
</evidence>
<gene>
    <name evidence="9" type="ORF">INT45_014088</name>
</gene>
<sequence>MIKIAPTKSIKYLLFIYVAGSLFYATFHVLQLSQSNPPVPRHRSGGRITPRSANDESMFQQQQQQQHVIIPTKIQQYNEHLEQKSLSQQQIQQPYLNAFMMSKVFYSSMGASKNVQPYFFKSQATHSKDDVTISTLVTPNRFHVLARLASNYKGPISATIHIKNDEDGVDALTELNNLMENSPSMQQHVDVHLIVDDYDRQFNMWRNVAKLFAQTEYIMMLDVDFHICTDFRTTTLRQLPKRFPELKQKLDSSHAALVIPAFEYEDQKDGEDWRKFPTTKSKLMQEPIDMFHRAWTRGHGSTNYTHWYQATEPYKVVDYNYSYEPYVIMKKEGTPWCDERFIGYGANKAACLYEIYLSGMEYWVLPEDFIIHQTHHYPEQTRDKERWYNRKLYTNFREELCLRYTRKMVADEEWKTPRADNLKTECAKIKGFSTTVQKMIGDIQEEE</sequence>
<name>A0A8H7S3T8_9FUNG</name>
<comment type="caution">
    <text evidence="9">The sequence shown here is derived from an EMBL/GenBank/DDBJ whole genome shotgun (WGS) entry which is preliminary data.</text>
</comment>
<feature type="region of interest" description="Disordered" evidence="7">
    <location>
        <begin position="35"/>
        <end position="56"/>
    </location>
</feature>
<dbReference type="PANTHER" id="PTHR12270:SF25">
    <property type="entry name" value="GLYCOSYLTRANSFERASE-LIKE PROTEIN LARGE"/>
    <property type="match status" value="1"/>
</dbReference>
<dbReference type="Pfam" id="PF13896">
    <property type="entry name" value="Glyco_transf_49"/>
    <property type="match status" value="2"/>
</dbReference>
<evidence type="ECO:0000256" key="7">
    <source>
        <dbReference type="SAM" id="MobiDB-lite"/>
    </source>
</evidence>
<evidence type="ECO:0000256" key="1">
    <source>
        <dbReference type="ARBA" id="ARBA00004606"/>
    </source>
</evidence>
<protein>
    <recommendedName>
        <fullName evidence="11">Glycosyltransferase family 49 protein</fullName>
    </recommendedName>
</protein>
<evidence type="ECO:0000256" key="6">
    <source>
        <dbReference type="ARBA" id="ARBA00023180"/>
    </source>
</evidence>
<dbReference type="InterPro" id="IPR051292">
    <property type="entry name" value="Xyl/GlcA_transferase"/>
</dbReference>
<dbReference type="InterPro" id="IPR029044">
    <property type="entry name" value="Nucleotide-diphossugar_trans"/>
</dbReference>
<dbReference type="GO" id="GO:0035269">
    <property type="term" value="P:protein O-linked glycosylation via mannose"/>
    <property type="evidence" value="ECO:0007669"/>
    <property type="project" value="TreeGrafter"/>
</dbReference>
<dbReference type="Proteomes" id="UP000646827">
    <property type="component" value="Unassembled WGS sequence"/>
</dbReference>